<dbReference type="Gene3D" id="3.90.1150.200">
    <property type="match status" value="1"/>
</dbReference>
<proteinExistence type="predicted"/>
<keyword evidence="3" id="KW-1185">Reference proteome</keyword>
<dbReference type="Proteomes" id="UP000234789">
    <property type="component" value="Unassembled WGS sequence"/>
</dbReference>
<dbReference type="Pfam" id="PF08818">
    <property type="entry name" value="DUF1801"/>
    <property type="match status" value="1"/>
</dbReference>
<evidence type="ECO:0000259" key="1">
    <source>
        <dbReference type="Pfam" id="PF08818"/>
    </source>
</evidence>
<protein>
    <recommendedName>
        <fullName evidence="1">YdhG-like domain-containing protein</fullName>
    </recommendedName>
</protein>
<reference evidence="2 3" key="1">
    <citation type="submission" date="2017-05" db="EMBL/GenBank/DDBJ databases">
        <title>Functional genome analysis of Paenibacillus pasadenensis strain R16: insights on endophytic life style and antifungal activity.</title>
        <authorList>
            <person name="Passera A."/>
            <person name="Marcolungo L."/>
            <person name="Casati P."/>
            <person name="Brasca M."/>
            <person name="Quaglino F."/>
            <person name="Delledonne M."/>
        </authorList>
    </citation>
    <scope>NUCLEOTIDE SEQUENCE [LARGE SCALE GENOMIC DNA]</scope>
    <source>
        <strain evidence="2 3">R16</strain>
    </source>
</reference>
<sequence length="114" mass="12636">MNPEVTEFLEALKEPWQAEHSAELRRLVHDAIPGVQERIQYKKPHFLKNGKYAAVISTSKDAVSFTIFNADGLELPEGRFEGPPERKTIKLRKGDAVETQLLAPLLAQASAGLA</sequence>
<gene>
    <name evidence="2" type="ORF">B8V81_0118</name>
</gene>
<evidence type="ECO:0000313" key="2">
    <source>
        <dbReference type="EMBL" id="PLT47986.1"/>
    </source>
</evidence>
<dbReference type="SUPFAM" id="SSF159888">
    <property type="entry name" value="YdhG-like"/>
    <property type="match status" value="1"/>
</dbReference>
<dbReference type="EMBL" id="NFEZ01000001">
    <property type="protein sequence ID" value="PLT47986.1"/>
    <property type="molecule type" value="Genomic_DNA"/>
</dbReference>
<organism evidence="2 3">
    <name type="scientific">Paenibacillus pasadenensis</name>
    <dbReference type="NCBI Taxonomy" id="217090"/>
    <lineage>
        <taxon>Bacteria</taxon>
        <taxon>Bacillati</taxon>
        <taxon>Bacillota</taxon>
        <taxon>Bacilli</taxon>
        <taxon>Bacillales</taxon>
        <taxon>Paenibacillaceae</taxon>
        <taxon>Paenibacillus</taxon>
    </lineage>
</organism>
<dbReference type="RefSeq" id="WP_101807397.1">
    <property type="nucleotide sequence ID" value="NZ_NFEZ01000001.1"/>
</dbReference>
<accession>A0A2N5NC97</accession>
<name>A0A2N5NC97_9BACL</name>
<dbReference type="InterPro" id="IPR014922">
    <property type="entry name" value="YdhG-like"/>
</dbReference>
<feature type="domain" description="YdhG-like" evidence="1">
    <location>
        <begin position="20"/>
        <end position="109"/>
    </location>
</feature>
<dbReference type="AlphaFoldDB" id="A0A2N5NC97"/>
<comment type="caution">
    <text evidence="2">The sequence shown here is derived from an EMBL/GenBank/DDBJ whole genome shotgun (WGS) entry which is preliminary data.</text>
</comment>
<evidence type="ECO:0000313" key="3">
    <source>
        <dbReference type="Proteomes" id="UP000234789"/>
    </source>
</evidence>